<evidence type="ECO:0000313" key="1">
    <source>
        <dbReference type="EMBL" id="RVX66561.1"/>
    </source>
</evidence>
<reference evidence="1 2" key="1">
    <citation type="submission" date="2017-03" db="EMBL/GenBank/DDBJ databases">
        <title>Genomes of endolithic fungi from Antarctica.</title>
        <authorList>
            <person name="Coleine C."/>
            <person name="Masonjones S."/>
            <person name="Stajich J.E."/>
        </authorList>
    </citation>
    <scope>NUCLEOTIDE SEQUENCE [LARGE SCALE GENOMIC DNA]</scope>
    <source>
        <strain evidence="1 2">CCFEE 6314</strain>
    </source>
</reference>
<dbReference type="OrthoDB" id="10266980at2759"/>
<name>A0A438MSF6_EXOME</name>
<dbReference type="EMBL" id="NAJM01000059">
    <property type="protein sequence ID" value="RVX66561.1"/>
    <property type="molecule type" value="Genomic_DNA"/>
</dbReference>
<dbReference type="PANTHER" id="PTHR32027">
    <property type="entry name" value="CYTOSINE DEAMINASE"/>
    <property type="match status" value="1"/>
</dbReference>
<evidence type="ECO:0008006" key="3">
    <source>
        <dbReference type="Google" id="ProtNLM"/>
    </source>
</evidence>
<dbReference type="AlphaFoldDB" id="A0A438MSF6"/>
<proteinExistence type="predicted"/>
<accession>A0A438MSF6</accession>
<dbReference type="InterPro" id="IPR032466">
    <property type="entry name" value="Metal_Hydrolase"/>
</dbReference>
<dbReference type="GO" id="GO:0016814">
    <property type="term" value="F:hydrolase activity, acting on carbon-nitrogen (but not peptide) bonds, in cyclic amidines"/>
    <property type="evidence" value="ECO:0007669"/>
    <property type="project" value="TreeGrafter"/>
</dbReference>
<dbReference type="SUPFAM" id="SSF51556">
    <property type="entry name" value="Metallo-dependent hydrolases"/>
    <property type="match status" value="1"/>
</dbReference>
<protein>
    <recommendedName>
        <fullName evidence="3">Amidohydrolase-related domain-containing protein</fullName>
    </recommendedName>
</protein>
<dbReference type="InterPro" id="IPR052349">
    <property type="entry name" value="Metallo-hydrolase_Enzymes"/>
</dbReference>
<dbReference type="PANTHER" id="PTHR32027:SF0">
    <property type="entry name" value="CYTOSINE DEAMINASE"/>
    <property type="match status" value="1"/>
</dbReference>
<evidence type="ECO:0000313" key="2">
    <source>
        <dbReference type="Proteomes" id="UP000288859"/>
    </source>
</evidence>
<sequence>MKLASVILPDRDPKTRWDIEYTSNTITSIRPSTSSTKPSSLLVAPLCNPHVHLDKPYLLTCNSSHHPSSSSSAAANHPNYDDLTPQTGSFSEALSFTGQAKGRYTPEDLYLRGSQLLATSLAQGVTAVRAFVEVDHVTQLQCLTTAIALKAAFSKHVHVQICIFAQDPIFSTDYGDSNRQILIDALDQFSGDIDVLGTTPYVDSDDAAQVKNIQFAVQTALKNGLHLDFHLDYNLDRTKPARVWDVIRCLKEMDWVGRAQKGKTVVFGHCSRLVLFDDEEWKRLANEIHTAKLPVFFVGLPTSDVFMMGRPSSNNGQEALAADRQRGTLQIPSMIRDYGLNACLGVNNVGNAFTPWGSGDPIALASLGVGIYQAGTAEDARLLWQCVTGRARQAIGLESADRTASELNDADEIMLEGRKGELLMIENEEWIQLPGDMDVKVPSRQRVSIKDVVWDPPDVRLRKIMR</sequence>
<dbReference type="VEuPathDB" id="FungiDB:PV10_02601"/>
<comment type="caution">
    <text evidence="1">The sequence shown here is derived from an EMBL/GenBank/DDBJ whole genome shotgun (WGS) entry which is preliminary data.</text>
</comment>
<dbReference type="Gene3D" id="3.20.20.140">
    <property type="entry name" value="Metal-dependent hydrolases"/>
    <property type="match status" value="1"/>
</dbReference>
<organism evidence="1 2">
    <name type="scientific">Exophiala mesophila</name>
    <name type="common">Black yeast-like fungus</name>
    <dbReference type="NCBI Taxonomy" id="212818"/>
    <lineage>
        <taxon>Eukaryota</taxon>
        <taxon>Fungi</taxon>
        <taxon>Dikarya</taxon>
        <taxon>Ascomycota</taxon>
        <taxon>Pezizomycotina</taxon>
        <taxon>Eurotiomycetes</taxon>
        <taxon>Chaetothyriomycetidae</taxon>
        <taxon>Chaetothyriales</taxon>
        <taxon>Herpotrichiellaceae</taxon>
        <taxon>Exophiala</taxon>
    </lineage>
</organism>
<dbReference type="Proteomes" id="UP000288859">
    <property type="component" value="Unassembled WGS sequence"/>
</dbReference>
<gene>
    <name evidence="1" type="ORF">B0A52_09437</name>
</gene>